<comment type="subcellular location">
    <subcellularLocation>
        <location evidence="1">Secreted</location>
    </subcellularLocation>
</comment>
<dbReference type="SUPFAM" id="SSF48113">
    <property type="entry name" value="Heme-dependent peroxidases"/>
    <property type="match status" value="1"/>
</dbReference>
<dbReference type="Proteomes" id="UP001249851">
    <property type="component" value="Unassembled WGS sequence"/>
</dbReference>
<dbReference type="InterPro" id="IPR037120">
    <property type="entry name" value="Haem_peroxidase_sf_animal"/>
</dbReference>
<dbReference type="Pfam" id="PF03098">
    <property type="entry name" value="An_peroxidase"/>
    <property type="match status" value="1"/>
</dbReference>
<keyword evidence="4" id="KW-0325">Glycoprotein</keyword>
<evidence type="ECO:0000256" key="2">
    <source>
        <dbReference type="ARBA" id="ARBA00022525"/>
    </source>
</evidence>
<name>A0AAD9QK26_ACRCE</name>
<keyword evidence="3 6" id="KW-0732">Signal</keyword>
<sequence>MEVNGSFLFTIYLIVSTSEARGDMSTEDATGQAMGALSRKRCVSSITRLVCLRSPYRTFDGRCNNLCNPTLGMANTPMVRLPGLRPPTAYEGNKFAPRQLSATSKSGRKVSLPNARKVSVGVFVSGEGSASFRRRPRTPQGTHLVMIWGQFLDHDVALTALTERVSCGTNAQPCPNKPDDCIGIDVDRSVRLARDPSAQCIPLRRSARDRQGEQRNILTHFIDASQVYGSSTKTANELRDRSANLGLMDVRQFVISGTRSSPILPRQRQGFCRSNNPVREPCFRAGEDRSNENQGLTAMHTVWVREHNRVAKVLHTLNPTWDDERLFQEARKIVIAEIQHITYNEWLPRRAERILLERRGFFRGYDRNVSPVIINSFATAALRFGHSLVRGDFRLVVGGVPPRRQPRLDVSDFFNPSPLYQPIRRQSPYGLIMKGLGIDSMRIVDHIFSPAVRERLIFDDGFSGDLTAINVQRGRDHGLPPYVEFLKACGKRIRTFSQLRQVMSAPSLLRLRRVYRSVLDIDLFAGAMNEFPLLGSAVGFTFRCILTQQFRNLRRGDRFWYERNDQKVGFTLPQLKQIRKVTLARVLCDNVDGYRWSQLSAFVVPSRRNRFRPCSRIPAMDFAPFKKKSSMGDESNAVEDAAVVEADSALTNDKPEMAPILNELEVALTPDEAEAALFDDAVDYLST</sequence>
<evidence type="ECO:0000256" key="1">
    <source>
        <dbReference type="ARBA" id="ARBA00004613"/>
    </source>
</evidence>
<keyword evidence="5" id="KW-0479">Metal-binding</keyword>
<accession>A0AAD9QK26</accession>
<feature type="signal peptide" evidence="6">
    <location>
        <begin position="1"/>
        <end position="20"/>
    </location>
</feature>
<organism evidence="7 8">
    <name type="scientific">Acropora cervicornis</name>
    <name type="common">Staghorn coral</name>
    <dbReference type="NCBI Taxonomy" id="6130"/>
    <lineage>
        <taxon>Eukaryota</taxon>
        <taxon>Metazoa</taxon>
        <taxon>Cnidaria</taxon>
        <taxon>Anthozoa</taxon>
        <taxon>Hexacorallia</taxon>
        <taxon>Scleractinia</taxon>
        <taxon>Astrocoeniina</taxon>
        <taxon>Acroporidae</taxon>
        <taxon>Acropora</taxon>
    </lineage>
</organism>
<dbReference type="GO" id="GO:0046872">
    <property type="term" value="F:metal ion binding"/>
    <property type="evidence" value="ECO:0007669"/>
    <property type="project" value="UniProtKB-KW"/>
</dbReference>
<evidence type="ECO:0000256" key="4">
    <source>
        <dbReference type="ARBA" id="ARBA00023180"/>
    </source>
</evidence>
<evidence type="ECO:0000313" key="7">
    <source>
        <dbReference type="EMBL" id="KAK2562356.1"/>
    </source>
</evidence>
<feature type="chain" id="PRO_5042090763" evidence="6">
    <location>
        <begin position="21"/>
        <end position="687"/>
    </location>
</feature>
<dbReference type="FunFam" id="1.10.640.10:FF:000003">
    <property type="entry name" value="chorion peroxidase"/>
    <property type="match status" value="1"/>
</dbReference>
<evidence type="ECO:0000256" key="6">
    <source>
        <dbReference type="SAM" id="SignalP"/>
    </source>
</evidence>
<dbReference type="PANTHER" id="PTHR11475:SF4">
    <property type="entry name" value="CHORION PEROXIDASE"/>
    <property type="match status" value="1"/>
</dbReference>
<evidence type="ECO:0000256" key="3">
    <source>
        <dbReference type="ARBA" id="ARBA00022729"/>
    </source>
</evidence>
<dbReference type="Gene3D" id="1.10.640.10">
    <property type="entry name" value="Haem peroxidase domain superfamily, animal type"/>
    <property type="match status" value="1"/>
</dbReference>
<dbReference type="PROSITE" id="PS50292">
    <property type="entry name" value="PEROXIDASE_3"/>
    <property type="match status" value="1"/>
</dbReference>
<reference evidence="7" key="1">
    <citation type="journal article" date="2023" name="G3 (Bethesda)">
        <title>Whole genome assembly and annotation of the endangered Caribbean coral Acropora cervicornis.</title>
        <authorList>
            <person name="Selwyn J.D."/>
            <person name="Vollmer S.V."/>
        </authorList>
    </citation>
    <scope>NUCLEOTIDE SEQUENCE</scope>
    <source>
        <strain evidence="7">K2</strain>
    </source>
</reference>
<gene>
    <name evidence="7" type="ORF">P5673_014640</name>
</gene>
<dbReference type="GO" id="GO:0004601">
    <property type="term" value="F:peroxidase activity"/>
    <property type="evidence" value="ECO:0007669"/>
    <property type="project" value="InterPro"/>
</dbReference>
<dbReference type="AlphaFoldDB" id="A0AAD9QK26"/>
<reference evidence="7" key="2">
    <citation type="journal article" date="2023" name="Science">
        <title>Genomic signatures of disease resistance in endangered staghorn corals.</title>
        <authorList>
            <person name="Vollmer S.V."/>
            <person name="Selwyn J.D."/>
            <person name="Despard B.A."/>
            <person name="Roesel C.L."/>
        </authorList>
    </citation>
    <scope>NUCLEOTIDE SEQUENCE</scope>
    <source>
        <strain evidence="7">K2</strain>
    </source>
</reference>
<keyword evidence="2" id="KW-0964">Secreted</keyword>
<keyword evidence="8" id="KW-1185">Reference proteome</keyword>
<comment type="caution">
    <text evidence="7">The sequence shown here is derived from an EMBL/GenBank/DDBJ whole genome shotgun (WGS) entry which is preliminary data.</text>
</comment>
<dbReference type="GO" id="GO:0006979">
    <property type="term" value="P:response to oxidative stress"/>
    <property type="evidence" value="ECO:0007669"/>
    <property type="project" value="InterPro"/>
</dbReference>
<dbReference type="InterPro" id="IPR019791">
    <property type="entry name" value="Haem_peroxidase_animal"/>
</dbReference>
<dbReference type="PRINTS" id="PR00457">
    <property type="entry name" value="ANPEROXIDASE"/>
</dbReference>
<dbReference type="GO" id="GO:0020037">
    <property type="term" value="F:heme binding"/>
    <property type="evidence" value="ECO:0007669"/>
    <property type="project" value="InterPro"/>
</dbReference>
<dbReference type="EMBL" id="JARQWQ010000029">
    <property type="protein sequence ID" value="KAK2562356.1"/>
    <property type="molecule type" value="Genomic_DNA"/>
</dbReference>
<protein>
    <submittedName>
        <fullName evidence="7">Peroxidasin</fullName>
    </submittedName>
</protein>
<proteinExistence type="predicted"/>
<dbReference type="InterPro" id="IPR010255">
    <property type="entry name" value="Haem_peroxidase_sf"/>
</dbReference>
<dbReference type="CDD" id="cd09823">
    <property type="entry name" value="peroxinectin_like"/>
    <property type="match status" value="1"/>
</dbReference>
<evidence type="ECO:0000313" key="8">
    <source>
        <dbReference type="Proteomes" id="UP001249851"/>
    </source>
</evidence>
<dbReference type="PANTHER" id="PTHR11475">
    <property type="entry name" value="OXIDASE/PEROXIDASE"/>
    <property type="match status" value="1"/>
</dbReference>
<feature type="binding site" description="axial binding residue" evidence="5">
    <location>
        <position position="386"/>
    </location>
    <ligand>
        <name>heme b</name>
        <dbReference type="ChEBI" id="CHEBI:60344"/>
    </ligand>
    <ligandPart>
        <name>Fe</name>
        <dbReference type="ChEBI" id="CHEBI:18248"/>
    </ligandPart>
</feature>
<dbReference type="GO" id="GO:0005576">
    <property type="term" value="C:extracellular region"/>
    <property type="evidence" value="ECO:0007669"/>
    <property type="project" value="UniProtKB-SubCell"/>
</dbReference>
<keyword evidence="5" id="KW-0408">Iron</keyword>
<evidence type="ECO:0000256" key="5">
    <source>
        <dbReference type="PIRSR" id="PIRSR619791-2"/>
    </source>
</evidence>
<keyword evidence="5" id="KW-0349">Heme</keyword>